<name>A0AAV0S7X7_9ROSI</name>
<comment type="caution">
    <text evidence="5">The sequence shown here is derived from an EMBL/GenBank/DDBJ whole genome shotgun (WGS) entry which is preliminary data.</text>
</comment>
<keyword evidence="6" id="KW-1185">Reference proteome</keyword>
<gene>
    <name evidence="3" type="ORF">LITE_LOCUS25615</name>
    <name evidence="4" type="ORF">LITE_LOCUS33896</name>
    <name evidence="2" type="ORF">LITE_LOCUS4737</name>
    <name evidence="5" type="ORF">LITE_LOCUS51499</name>
</gene>
<evidence type="ECO:0000313" key="5">
    <source>
        <dbReference type="EMBL" id="CAI0628006.1"/>
    </source>
</evidence>
<reference evidence="5" key="1">
    <citation type="submission" date="2022-08" db="EMBL/GenBank/DDBJ databases">
        <authorList>
            <person name="Gutierrez-Valencia J."/>
        </authorList>
    </citation>
    <scope>NUCLEOTIDE SEQUENCE</scope>
</reference>
<accession>A0AAV0S7X7</accession>
<dbReference type="EMBL" id="CAMGYJ010000002">
    <property type="protein sequence ID" value="CAI0385278.1"/>
    <property type="molecule type" value="Genomic_DNA"/>
</dbReference>
<feature type="compositionally biased region" description="Acidic residues" evidence="1">
    <location>
        <begin position="123"/>
        <end position="134"/>
    </location>
</feature>
<feature type="non-terminal residue" evidence="5">
    <location>
        <position position="140"/>
    </location>
</feature>
<evidence type="ECO:0000313" key="2">
    <source>
        <dbReference type="EMBL" id="CAI0385278.1"/>
    </source>
</evidence>
<organism evidence="5 6">
    <name type="scientific">Linum tenue</name>
    <dbReference type="NCBI Taxonomy" id="586396"/>
    <lineage>
        <taxon>Eukaryota</taxon>
        <taxon>Viridiplantae</taxon>
        <taxon>Streptophyta</taxon>
        <taxon>Embryophyta</taxon>
        <taxon>Tracheophyta</taxon>
        <taxon>Spermatophyta</taxon>
        <taxon>Magnoliopsida</taxon>
        <taxon>eudicotyledons</taxon>
        <taxon>Gunneridae</taxon>
        <taxon>Pentapetalae</taxon>
        <taxon>rosids</taxon>
        <taxon>fabids</taxon>
        <taxon>Malpighiales</taxon>
        <taxon>Linaceae</taxon>
        <taxon>Linum</taxon>
    </lineage>
</organism>
<evidence type="ECO:0000313" key="6">
    <source>
        <dbReference type="Proteomes" id="UP001154282"/>
    </source>
</evidence>
<sequence>MADNSGFRRFELAVRWRSEKVEDNLGVHFVGGLSFQITIPSRVNYQKLCDHLIRRIRIRDETVQDSVVITGFTYCLPEWQNGVLFHHAMPIVDDDSLNVLWNFMAQNSYCLGAEIHAELSEDRDGEEDDDDGDDTWSVPS</sequence>
<protein>
    <submittedName>
        <fullName evidence="5">Uncharacterized protein</fullName>
    </submittedName>
</protein>
<dbReference type="EMBL" id="CAMGYJ010000008">
    <property type="protein sequence ID" value="CAI0459216.1"/>
    <property type="molecule type" value="Genomic_DNA"/>
</dbReference>
<evidence type="ECO:0000313" key="4">
    <source>
        <dbReference type="EMBL" id="CAI0459216.1"/>
    </source>
</evidence>
<proteinExistence type="predicted"/>
<dbReference type="EMBL" id="CAMGYJ010000006">
    <property type="protein sequence ID" value="CAI0437858.1"/>
    <property type="molecule type" value="Genomic_DNA"/>
</dbReference>
<evidence type="ECO:0000256" key="1">
    <source>
        <dbReference type="SAM" id="MobiDB-lite"/>
    </source>
</evidence>
<dbReference type="AlphaFoldDB" id="A0AAV0S7X7"/>
<feature type="region of interest" description="Disordered" evidence="1">
    <location>
        <begin position="120"/>
        <end position="140"/>
    </location>
</feature>
<dbReference type="Proteomes" id="UP001154282">
    <property type="component" value="Unassembled WGS sequence"/>
</dbReference>
<dbReference type="EMBL" id="CAMGYJ010000011">
    <property type="protein sequence ID" value="CAI0628006.1"/>
    <property type="molecule type" value="Genomic_DNA"/>
</dbReference>
<evidence type="ECO:0000313" key="3">
    <source>
        <dbReference type="EMBL" id="CAI0437858.1"/>
    </source>
</evidence>